<accession>A0A6C0FAY2</accession>
<dbReference type="EMBL" id="MN738829">
    <property type="protein sequence ID" value="QHT38214.1"/>
    <property type="molecule type" value="Genomic_DNA"/>
</dbReference>
<feature type="compositionally biased region" description="Basic and acidic residues" evidence="1">
    <location>
        <begin position="47"/>
        <end position="64"/>
    </location>
</feature>
<feature type="region of interest" description="Disordered" evidence="1">
    <location>
        <begin position="47"/>
        <end position="83"/>
    </location>
</feature>
<protein>
    <submittedName>
        <fullName evidence="2">Uncharacterized protein</fullName>
    </submittedName>
</protein>
<reference evidence="2" key="1">
    <citation type="journal article" date="2020" name="Nature">
        <title>Giant virus diversity and host interactions through global metagenomics.</title>
        <authorList>
            <person name="Schulz F."/>
            <person name="Roux S."/>
            <person name="Paez-Espino D."/>
            <person name="Jungbluth S."/>
            <person name="Walsh D.A."/>
            <person name="Denef V.J."/>
            <person name="McMahon K.D."/>
            <person name="Konstantinidis K.T."/>
            <person name="Eloe-Fadrosh E.A."/>
            <person name="Kyrpides N.C."/>
            <person name="Woyke T."/>
        </authorList>
    </citation>
    <scope>NUCLEOTIDE SEQUENCE</scope>
    <source>
        <strain evidence="2">GVMAG-S-ERX556101-89</strain>
    </source>
</reference>
<dbReference type="AlphaFoldDB" id="A0A6C0FAY2"/>
<evidence type="ECO:0000313" key="2">
    <source>
        <dbReference type="EMBL" id="QHT38214.1"/>
    </source>
</evidence>
<feature type="region of interest" description="Disordered" evidence="1">
    <location>
        <begin position="1"/>
        <end position="34"/>
    </location>
</feature>
<feature type="compositionally biased region" description="Low complexity" evidence="1">
    <location>
        <begin position="1"/>
        <end position="11"/>
    </location>
</feature>
<organism evidence="2">
    <name type="scientific">viral metagenome</name>
    <dbReference type="NCBI Taxonomy" id="1070528"/>
    <lineage>
        <taxon>unclassified sequences</taxon>
        <taxon>metagenomes</taxon>
        <taxon>organismal metagenomes</taxon>
    </lineage>
</organism>
<name>A0A6C0FAY2_9ZZZZ</name>
<evidence type="ECO:0000256" key="1">
    <source>
        <dbReference type="SAM" id="MobiDB-lite"/>
    </source>
</evidence>
<sequence>MNEQTQQTQEEMWSKDTYGKEVTGFKQPDPAELDTYQLKKKKKAFKELKEPEPVKPTKKEEKANVKIAMKKRSWGSDCESDSD</sequence>
<proteinExistence type="predicted"/>